<evidence type="ECO:0000256" key="1">
    <source>
        <dbReference type="SAM" id="MobiDB-lite"/>
    </source>
</evidence>
<dbReference type="EMBL" id="JACEIK010002228">
    <property type="protein sequence ID" value="MCD9559826.1"/>
    <property type="molecule type" value="Genomic_DNA"/>
</dbReference>
<evidence type="ECO:0000313" key="2">
    <source>
        <dbReference type="EMBL" id="MCD9559826.1"/>
    </source>
</evidence>
<feature type="region of interest" description="Disordered" evidence="1">
    <location>
        <begin position="81"/>
        <end position="107"/>
    </location>
</feature>
<keyword evidence="3" id="KW-1185">Reference proteome</keyword>
<protein>
    <submittedName>
        <fullName evidence="2">Uncharacterized protein</fullName>
    </submittedName>
</protein>
<organism evidence="2 3">
    <name type="scientific">Datura stramonium</name>
    <name type="common">Jimsonweed</name>
    <name type="synonym">Common thornapple</name>
    <dbReference type="NCBI Taxonomy" id="4076"/>
    <lineage>
        <taxon>Eukaryota</taxon>
        <taxon>Viridiplantae</taxon>
        <taxon>Streptophyta</taxon>
        <taxon>Embryophyta</taxon>
        <taxon>Tracheophyta</taxon>
        <taxon>Spermatophyta</taxon>
        <taxon>Magnoliopsida</taxon>
        <taxon>eudicotyledons</taxon>
        <taxon>Gunneridae</taxon>
        <taxon>Pentapetalae</taxon>
        <taxon>asterids</taxon>
        <taxon>lamiids</taxon>
        <taxon>Solanales</taxon>
        <taxon>Solanaceae</taxon>
        <taxon>Solanoideae</taxon>
        <taxon>Datureae</taxon>
        <taxon>Datura</taxon>
    </lineage>
</organism>
<feature type="compositionally biased region" description="Basic and acidic residues" evidence="1">
    <location>
        <begin position="97"/>
        <end position="107"/>
    </location>
</feature>
<name>A0ABS8UPK8_DATST</name>
<accession>A0ABS8UPK8</accession>
<reference evidence="2 3" key="1">
    <citation type="journal article" date="2021" name="BMC Genomics">
        <title>Datura genome reveals duplications of psychoactive alkaloid biosynthetic genes and high mutation rate following tissue culture.</title>
        <authorList>
            <person name="Rajewski A."/>
            <person name="Carter-House D."/>
            <person name="Stajich J."/>
            <person name="Litt A."/>
        </authorList>
    </citation>
    <scope>NUCLEOTIDE SEQUENCE [LARGE SCALE GENOMIC DNA]</scope>
    <source>
        <strain evidence="2">AR-01</strain>
    </source>
</reference>
<dbReference type="Proteomes" id="UP000823775">
    <property type="component" value="Unassembled WGS sequence"/>
</dbReference>
<proteinExistence type="predicted"/>
<evidence type="ECO:0000313" key="3">
    <source>
        <dbReference type="Proteomes" id="UP000823775"/>
    </source>
</evidence>
<sequence>MLAMFPNDTQEDDCATSDEELMSLHGDSDDENLKRSTAFNPSRDLEDPKFKFALNMIFNMISSGQLSSEQWPKMGIKEPLSPIYKAQPGRPKKLRKRGIDETTQKESYSRKLTLLKASRKSRKKKCGSCEKLGHNSRKYPILMGSNHSEVQQQQVHQQVQKEGLYTPSNAIEVSSTIIDNALSMQSSSSFITEQNVNQLNQPRVPREQLRSSAFILKEISEHSREDSLAFP</sequence>
<feature type="compositionally biased region" description="Acidic residues" evidence="1">
    <location>
        <begin position="9"/>
        <end position="21"/>
    </location>
</feature>
<feature type="region of interest" description="Disordered" evidence="1">
    <location>
        <begin position="1"/>
        <end position="41"/>
    </location>
</feature>
<gene>
    <name evidence="2" type="ORF">HAX54_018129</name>
</gene>
<comment type="caution">
    <text evidence="2">The sequence shown here is derived from an EMBL/GenBank/DDBJ whole genome shotgun (WGS) entry which is preliminary data.</text>
</comment>